<feature type="region of interest" description="Disordered" evidence="1">
    <location>
        <begin position="27"/>
        <end position="52"/>
    </location>
</feature>
<dbReference type="Proteomes" id="UP000234323">
    <property type="component" value="Unassembled WGS sequence"/>
</dbReference>
<organism evidence="2 3">
    <name type="scientific">Rhizophagus irregularis</name>
    <dbReference type="NCBI Taxonomy" id="588596"/>
    <lineage>
        <taxon>Eukaryota</taxon>
        <taxon>Fungi</taxon>
        <taxon>Fungi incertae sedis</taxon>
        <taxon>Mucoromycota</taxon>
        <taxon>Glomeromycotina</taxon>
        <taxon>Glomeromycetes</taxon>
        <taxon>Glomerales</taxon>
        <taxon>Glomeraceae</taxon>
        <taxon>Rhizophagus</taxon>
    </lineage>
</organism>
<feature type="compositionally biased region" description="Basic and acidic residues" evidence="1">
    <location>
        <begin position="29"/>
        <end position="51"/>
    </location>
</feature>
<protein>
    <submittedName>
        <fullName evidence="2">Uncharacterized protein</fullName>
    </submittedName>
</protein>
<dbReference type="VEuPathDB" id="FungiDB:RhiirA1_494591"/>
<evidence type="ECO:0000313" key="3">
    <source>
        <dbReference type="Proteomes" id="UP000234323"/>
    </source>
</evidence>
<dbReference type="EMBL" id="LLXI01000552">
    <property type="protein sequence ID" value="PKY47524.1"/>
    <property type="molecule type" value="Genomic_DNA"/>
</dbReference>
<evidence type="ECO:0000313" key="2">
    <source>
        <dbReference type="EMBL" id="PKY47524.1"/>
    </source>
</evidence>
<sequence length="383" mass="44091">MEVLDKTFEDGRKFENFIQGIPGILQRSQTKDSKMSGHECEMSDNEHRRSGDPSYHYMGCSCPLLFNQYRQTSKVSDFFRTAEGMAVSAFRSVGEMDINSRAKTRDLANTHGPTMADSNKCGVDIRAQEKTQNQNDLVRSIDNRKQGCQKTNSKLPTADRFIEPSSLFSGCEWEFGNESRVLAVQELCQNEHIVPSSVTVTWTTDQNSCNRNSDTKNESTLLELQNDHGTQHTQDLLKLLKNKEPYRDETDKKALNDIEIALFAGMYGITDFRIVLARNDSIFWLKDHDGIIYFWSRIDDSMIRGGDNLEEALTNYLFRHENLYYVDEVTRKLVPINAYDKKAEELAKSPESYVYIDAKFSIKQKWESGGKKKQKKKKNKKKY</sequence>
<keyword evidence="3" id="KW-1185">Reference proteome</keyword>
<proteinExistence type="predicted"/>
<dbReference type="VEuPathDB" id="FungiDB:FUN_001637"/>
<dbReference type="OrthoDB" id="2331300at2759"/>
<accession>A0A2I1GLU5</accession>
<comment type="caution">
    <text evidence="2">The sequence shown here is derived from an EMBL/GenBank/DDBJ whole genome shotgun (WGS) entry which is preliminary data.</text>
</comment>
<evidence type="ECO:0000256" key="1">
    <source>
        <dbReference type="SAM" id="MobiDB-lite"/>
    </source>
</evidence>
<gene>
    <name evidence="2" type="ORF">RhiirA4_522756</name>
</gene>
<dbReference type="AlphaFoldDB" id="A0A2I1GLU5"/>
<dbReference type="VEuPathDB" id="FungiDB:RhiirFUN_026306"/>
<name>A0A2I1GLU5_9GLOM</name>
<reference evidence="2 3" key="1">
    <citation type="submission" date="2015-10" db="EMBL/GenBank/DDBJ databases">
        <title>Genome analyses suggest a sexual origin of heterokaryosis in a supposedly ancient asexual fungus.</title>
        <authorList>
            <person name="Ropars J."/>
            <person name="Sedzielewska K."/>
            <person name="Noel J."/>
            <person name="Charron P."/>
            <person name="Farinelli L."/>
            <person name="Marton T."/>
            <person name="Kruger M."/>
            <person name="Pelin A."/>
            <person name="Brachmann A."/>
            <person name="Corradi N."/>
        </authorList>
    </citation>
    <scope>NUCLEOTIDE SEQUENCE [LARGE SCALE GENOMIC DNA]</scope>
    <source>
        <strain evidence="2 3">A4</strain>
    </source>
</reference>